<dbReference type="AlphaFoldDB" id="A0A645AQ06"/>
<feature type="domain" description="Putative oxidoreductase C-terminal" evidence="1">
    <location>
        <begin position="2"/>
        <end position="251"/>
    </location>
</feature>
<dbReference type="Pfam" id="PF16490">
    <property type="entry name" value="Oxidoreduct_C"/>
    <property type="match status" value="1"/>
</dbReference>
<proteinExistence type="predicted"/>
<sequence length="255" mass="28406">MIENNTIHHLYKTVNGAPLVRPAWYFDVNKQGCGLCDVATHLIDNAQWMLYGDLAIDFDNEVELLDAELRTTGVPADKFELITKVKAFPPEFADRVKDNVLQVACNGTLTARYRDVTVRVGAQWNLEAPPGGGDMHNQIARGTVSDLFVEQGPQTGFKALVYVKPRTMKPEALQPIIARRLEQLGYADARVEIAAGRCLVTPPSSMVDGHEFHFALVRDDFLQMLATGMEPEGLRSQLASKYKLMGMARDFALRK</sequence>
<gene>
    <name evidence="2" type="ORF">SDC9_101769</name>
</gene>
<dbReference type="InterPro" id="IPR032459">
    <property type="entry name" value="Oxidoreduct_C"/>
</dbReference>
<accession>A0A645AQ06</accession>
<name>A0A645AQ06_9ZZZZ</name>
<comment type="caution">
    <text evidence="2">The sequence shown here is derived from an EMBL/GenBank/DDBJ whole genome shotgun (WGS) entry which is preliminary data.</text>
</comment>
<protein>
    <recommendedName>
        <fullName evidence="1">Putative oxidoreductase C-terminal domain-containing protein</fullName>
    </recommendedName>
</protein>
<organism evidence="2">
    <name type="scientific">bioreactor metagenome</name>
    <dbReference type="NCBI Taxonomy" id="1076179"/>
    <lineage>
        <taxon>unclassified sequences</taxon>
        <taxon>metagenomes</taxon>
        <taxon>ecological metagenomes</taxon>
    </lineage>
</organism>
<evidence type="ECO:0000259" key="1">
    <source>
        <dbReference type="Pfam" id="PF16490"/>
    </source>
</evidence>
<dbReference type="EMBL" id="VSSQ01015058">
    <property type="protein sequence ID" value="MPM54986.1"/>
    <property type="molecule type" value="Genomic_DNA"/>
</dbReference>
<evidence type="ECO:0000313" key="2">
    <source>
        <dbReference type="EMBL" id="MPM54986.1"/>
    </source>
</evidence>
<reference evidence="2" key="1">
    <citation type="submission" date="2019-08" db="EMBL/GenBank/DDBJ databases">
        <authorList>
            <person name="Kucharzyk K."/>
            <person name="Murdoch R.W."/>
            <person name="Higgins S."/>
            <person name="Loffler F."/>
        </authorList>
    </citation>
    <scope>NUCLEOTIDE SEQUENCE</scope>
</reference>